<dbReference type="Pfam" id="PF00534">
    <property type="entry name" value="Glycos_transf_1"/>
    <property type="match status" value="1"/>
</dbReference>
<dbReference type="SUPFAM" id="SSF53756">
    <property type="entry name" value="UDP-Glycosyltransferase/glycogen phosphorylase"/>
    <property type="match status" value="1"/>
</dbReference>
<dbReference type="PANTHER" id="PTHR12526:SF636">
    <property type="entry name" value="BLL3647 PROTEIN"/>
    <property type="match status" value="1"/>
</dbReference>
<comment type="caution">
    <text evidence="2">The sequence shown here is derived from an EMBL/GenBank/DDBJ whole genome shotgun (WGS) entry which is preliminary data.</text>
</comment>
<dbReference type="EMBL" id="JBHMQU010000080">
    <property type="protein sequence ID" value="MFC0813311.1"/>
    <property type="molecule type" value="Genomic_DNA"/>
</dbReference>
<name>A0ABV6T7R0_9RHOB</name>
<accession>A0ABV6T7R0</accession>
<keyword evidence="2" id="KW-0328">Glycosyltransferase</keyword>
<dbReference type="InterPro" id="IPR001296">
    <property type="entry name" value="Glyco_trans_1"/>
</dbReference>
<proteinExistence type="predicted"/>
<protein>
    <submittedName>
        <fullName evidence="2">Glycosyltransferase family 4 protein</fullName>
        <ecNumber evidence="2">2.4.-.-</ecNumber>
    </submittedName>
</protein>
<dbReference type="GO" id="GO:0016757">
    <property type="term" value="F:glycosyltransferase activity"/>
    <property type="evidence" value="ECO:0007669"/>
    <property type="project" value="UniProtKB-KW"/>
</dbReference>
<evidence type="ECO:0000313" key="2">
    <source>
        <dbReference type="EMBL" id="MFC0813311.1"/>
    </source>
</evidence>
<dbReference type="EC" id="2.4.-.-" evidence="2"/>
<evidence type="ECO:0000259" key="1">
    <source>
        <dbReference type="Pfam" id="PF00534"/>
    </source>
</evidence>
<dbReference type="PANTHER" id="PTHR12526">
    <property type="entry name" value="GLYCOSYLTRANSFERASE"/>
    <property type="match status" value="1"/>
</dbReference>
<gene>
    <name evidence="2" type="ORF">ACFHYO_14500</name>
</gene>
<dbReference type="Proteomes" id="UP001589920">
    <property type="component" value="Unassembled WGS sequence"/>
</dbReference>
<evidence type="ECO:0000313" key="3">
    <source>
        <dbReference type="Proteomes" id="UP001589920"/>
    </source>
</evidence>
<feature type="domain" description="Glycosyl transferase family 1" evidence="1">
    <location>
        <begin position="227"/>
        <end position="358"/>
    </location>
</feature>
<keyword evidence="2" id="KW-0808">Transferase</keyword>
<dbReference type="CDD" id="cd03801">
    <property type="entry name" value="GT4_PimA-like"/>
    <property type="match status" value="1"/>
</dbReference>
<keyword evidence="3" id="KW-1185">Reference proteome</keyword>
<organism evidence="2 3">
    <name type="scientific">Paracoccus panacisoli</name>
    <dbReference type="NCBI Taxonomy" id="1510163"/>
    <lineage>
        <taxon>Bacteria</taxon>
        <taxon>Pseudomonadati</taxon>
        <taxon>Pseudomonadota</taxon>
        <taxon>Alphaproteobacteria</taxon>
        <taxon>Rhodobacterales</taxon>
        <taxon>Paracoccaceae</taxon>
        <taxon>Paracoccus</taxon>
    </lineage>
</organism>
<sequence length="425" mass="45482">MLAEAANPEMVSVPLVGWSLTSALREVADVHLVTQIRNRDAILRAGWSEGRDFTAIDSEAVARPLWRLSQMLGVGGSTNRGWTVQQAITVFSDAYFDRLAWRLFGPEVQAGGWDIVHRVTPLSPVKPSFFGRQAARAGVPFVMGPLNGGVPWPAGYAESRAREGERLSILRGAVRLLPGRTATWRAACAIMAGSRHTAGEIAEVAAQKVIYLPENGIDPTRFTARATSGSRGLPLRAVFVGRMVPYKMPDALVEAAAPLMAEGKLVLDLIGEGPLLGEIRALADKLGVSDRLTLHGSVPHGEVGKIMAGCDVLAFPSIREFGGGVVIEAMAIGLPPLVVDYAGPGEIVQPEWGLKVPIGPRDAVVAGFRATLERLVADPAQLGPLGEAARARAEEMFAWSRKAAQVRQVYDWVLGQRSSRPAPFG</sequence>
<dbReference type="Gene3D" id="3.40.50.2000">
    <property type="entry name" value="Glycogen Phosphorylase B"/>
    <property type="match status" value="2"/>
</dbReference>
<dbReference type="RefSeq" id="WP_394321313.1">
    <property type="nucleotide sequence ID" value="NZ_JBHMQU010000080.1"/>
</dbReference>
<reference evidence="2 3" key="1">
    <citation type="submission" date="2024-09" db="EMBL/GenBank/DDBJ databases">
        <authorList>
            <person name="Sun Q."/>
            <person name="Mori K."/>
        </authorList>
    </citation>
    <scope>NUCLEOTIDE SEQUENCE [LARGE SCALE GENOMIC DNA]</scope>
    <source>
        <strain evidence="2 3">KCTC 42086</strain>
    </source>
</reference>